<dbReference type="PANTHER" id="PTHR31960">
    <property type="entry name" value="F-BOX PROTEIN PP2-A15"/>
    <property type="match status" value="1"/>
</dbReference>
<dbReference type="EMBL" id="JBBPBK010000004">
    <property type="protein sequence ID" value="KAK9286403.1"/>
    <property type="molecule type" value="Genomic_DNA"/>
</dbReference>
<name>A0AAP0X5N6_LIQFO</name>
<dbReference type="AlphaFoldDB" id="A0AAP0X5N6"/>
<accession>A0AAP0X5N6</accession>
<dbReference type="SUPFAM" id="SSF100950">
    <property type="entry name" value="NagB/RpiA/CoA transferase-like"/>
    <property type="match status" value="1"/>
</dbReference>
<dbReference type="Proteomes" id="UP001415857">
    <property type="component" value="Unassembled WGS sequence"/>
</dbReference>
<organism evidence="1 2">
    <name type="scientific">Liquidambar formosana</name>
    <name type="common">Formosan gum</name>
    <dbReference type="NCBI Taxonomy" id="63359"/>
    <lineage>
        <taxon>Eukaryota</taxon>
        <taxon>Viridiplantae</taxon>
        <taxon>Streptophyta</taxon>
        <taxon>Embryophyta</taxon>
        <taxon>Tracheophyta</taxon>
        <taxon>Spermatophyta</taxon>
        <taxon>Magnoliopsida</taxon>
        <taxon>eudicotyledons</taxon>
        <taxon>Gunneridae</taxon>
        <taxon>Pentapetalae</taxon>
        <taxon>Saxifragales</taxon>
        <taxon>Altingiaceae</taxon>
        <taxon>Liquidambar</taxon>
    </lineage>
</organism>
<proteinExistence type="predicted"/>
<protein>
    <submittedName>
        <fullName evidence="1">Uncharacterized protein</fullName>
    </submittedName>
</protein>
<sequence length="120" mass="13392">MWRATVRENQVLRLDMDSMRTRVHQLKRECSTMKKFLIDKLFSGFPENFVKKEIYARLCRPNSFDGGTKKAWLDKTTGGVCLSIAAKGLAITGIDDPVDLLLLPGLAFNRSGRHLGHGGG</sequence>
<evidence type="ECO:0000313" key="2">
    <source>
        <dbReference type="Proteomes" id="UP001415857"/>
    </source>
</evidence>
<dbReference type="Gene3D" id="3.40.50.10420">
    <property type="entry name" value="NagB/RpiA/CoA transferase-like"/>
    <property type="match status" value="1"/>
</dbReference>
<comment type="caution">
    <text evidence="1">The sequence shown here is derived from an EMBL/GenBank/DDBJ whole genome shotgun (WGS) entry which is preliminary data.</text>
</comment>
<reference evidence="1 2" key="1">
    <citation type="journal article" date="2024" name="Plant J.">
        <title>Genome sequences and population genomics reveal climatic adaptation and genomic divergence between two closely related sweetgum species.</title>
        <authorList>
            <person name="Xu W.Q."/>
            <person name="Ren C.Q."/>
            <person name="Zhang X.Y."/>
            <person name="Comes H.P."/>
            <person name="Liu X.H."/>
            <person name="Li Y.G."/>
            <person name="Kettle C.J."/>
            <person name="Jalonen R."/>
            <person name="Gaisberger H."/>
            <person name="Ma Y.Z."/>
            <person name="Qiu Y.X."/>
        </authorList>
    </citation>
    <scope>NUCLEOTIDE SEQUENCE [LARGE SCALE GENOMIC DNA]</scope>
    <source>
        <strain evidence="1">Hangzhou</strain>
    </source>
</reference>
<dbReference type="PANTHER" id="PTHR31960:SF22">
    <property type="entry name" value="F-BOX PROTEIN PP2-A12"/>
    <property type="match status" value="1"/>
</dbReference>
<gene>
    <name evidence="1" type="ORF">L1049_014799</name>
</gene>
<dbReference type="InterPro" id="IPR024185">
    <property type="entry name" value="FTHF_cligase-like_sf"/>
</dbReference>
<keyword evidence="2" id="KW-1185">Reference proteome</keyword>
<evidence type="ECO:0000313" key="1">
    <source>
        <dbReference type="EMBL" id="KAK9286403.1"/>
    </source>
</evidence>
<dbReference type="InterPro" id="IPR037171">
    <property type="entry name" value="NagB/RpiA_transferase-like"/>
</dbReference>